<dbReference type="EMBL" id="CP159342">
    <property type="protein sequence ID" value="XCH75527.1"/>
    <property type="molecule type" value="Genomic_DNA"/>
</dbReference>
<reference evidence="2" key="2">
    <citation type="submission" date="2024-06" db="EMBL/GenBank/DDBJ databases">
        <title>Micromonospora mangrovi CCTCC AA 2012012 genome sequences.</title>
        <authorList>
            <person name="Gao J."/>
        </authorList>
    </citation>
    <scope>NUCLEOTIDE SEQUENCE</scope>
    <source>
        <strain evidence="2">CCTCC AA 2012012</strain>
    </source>
</reference>
<name>A0AAU7MBK7_9ACTN</name>
<evidence type="ECO:0000313" key="1">
    <source>
        <dbReference type="EMBL" id="XBP94824.1"/>
    </source>
</evidence>
<evidence type="ECO:0008006" key="3">
    <source>
        <dbReference type="Google" id="ProtNLM"/>
    </source>
</evidence>
<organism evidence="1">
    <name type="scientific">Micromonospora sp. CCTCC AA 2012012</name>
    <dbReference type="NCBI Taxonomy" id="3111921"/>
    <lineage>
        <taxon>Bacteria</taxon>
        <taxon>Bacillati</taxon>
        <taxon>Actinomycetota</taxon>
        <taxon>Actinomycetes</taxon>
        <taxon>Micromonosporales</taxon>
        <taxon>Micromonosporaceae</taxon>
        <taxon>Micromonospora</taxon>
    </lineage>
</organism>
<accession>A0AAU7MBK7</accession>
<proteinExistence type="predicted"/>
<dbReference type="Gene3D" id="1.10.1200.10">
    <property type="entry name" value="ACP-like"/>
    <property type="match status" value="1"/>
</dbReference>
<gene>
    <name evidence="2" type="ORF">ABUL08_05400</name>
    <name evidence="1" type="ORF">VK199_05355</name>
</gene>
<dbReference type="RefSeq" id="WP_350935085.1">
    <property type="nucleotide sequence ID" value="NZ_CP157762.1"/>
</dbReference>
<dbReference type="InterPro" id="IPR036736">
    <property type="entry name" value="ACP-like_sf"/>
</dbReference>
<protein>
    <recommendedName>
        <fullName evidence="3">Acyl carrier protein</fullName>
    </recommendedName>
</protein>
<sequence>MSNSNGEAQVREVLSTFHKDLVNLPADVDLIDSRLINSLAFISFMQDLIDASGREPDLDAVPIAKLRTIEGLVEIFFGSDEPVAQGAE</sequence>
<reference evidence="1" key="1">
    <citation type="submission" date="2024-01" db="EMBL/GenBank/DDBJ databases">
        <title>The genome sequence of Micromonospora mangrovi CCTCC AA 2012012.</title>
        <authorList>
            <person name="Gao J."/>
        </authorList>
    </citation>
    <scope>NUCLEOTIDE SEQUENCE</scope>
    <source>
        <strain evidence="1">CCTCC AA 2012012</strain>
    </source>
</reference>
<dbReference type="AlphaFoldDB" id="A0AAU7MBK7"/>
<dbReference type="EMBL" id="CP157762">
    <property type="protein sequence ID" value="XBP94824.1"/>
    <property type="molecule type" value="Genomic_DNA"/>
</dbReference>
<evidence type="ECO:0000313" key="2">
    <source>
        <dbReference type="EMBL" id="XCH75527.1"/>
    </source>
</evidence>